<dbReference type="SUPFAM" id="SSF51395">
    <property type="entry name" value="FMN-linked oxidoreductases"/>
    <property type="match status" value="1"/>
</dbReference>
<keyword evidence="5" id="KW-0560">Oxidoreductase</keyword>
<dbReference type="InterPro" id="IPR013785">
    <property type="entry name" value="Aldolase_TIM"/>
</dbReference>
<dbReference type="InterPro" id="IPR001155">
    <property type="entry name" value="OxRdtase_FMN_N"/>
</dbReference>
<comment type="caution">
    <text evidence="7">The sequence shown here is derived from an EMBL/GenBank/DDBJ whole genome shotgun (WGS) entry which is preliminary data.</text>
</comment>
<organism evidence="7 8">
    <name type="scientific">Rhodoferax ferrireducens</name>
    <dbReference type="NCBI Taxonomy" id="192843"/>
    <lineage>
        <taxon>Bacteria</taxon>
        <taxon>Pseudomonadati</taxon>
        <taxon>Pseudomonadota</taxon>
        <taxon>Betaproteobacteria</taxon>
        <taxon>Burkholderiales</taxon>
        <taxon>Comamonadaceae</taxon>
        <taxon>Rhodoferax</taxon>
    </lineage>
</organism>
<keyword evidence="2" id="KW-0285">Flavoprotein</keyword>
<dbReference type="Proteomes" id="UP000192505">
    <property type="component" value="Unassembled WGS sequence"/>
</dbReference>
<dbReference type="InterPro" id="IPR044152">
    <property type="entry name" value="YqjM-like"/>
</dbReference>
<evidence type="ECO:0000256" key="1">
    <source>
        <dbReference type="ARBA" id="ARBA00001917"/>
    </source>
</evidence>
<dbReference type="CDD" id="cd02932">
    <property type="entry name" value="OYE_YqiM_FMN"/>
    <property type="match status" value="1"/>
</dbReference>
<accession>A0A1W9KVR5</accession>
<sequence>MSLLFSPLHLPSPRGGITLPNRLVVAPMCQYQAENGCATDWHLMHWGNLLNSGAALFTIEATAVLPEGRITPKCLGLWDDTTEAALADHLQRARALAPPTAVCLQLAHAGRKASSAVPWEGGQLLTPAQGGWLPVGPSALPHLPTEAPPTEISAAELVRIREAFVTAAQRAQRMGVEAVELHAAHGYLLHQFLSPLANQRSDAYGGAFENRIRFPLEVFKAVRAAYDGVLGLRLSASDWVEGGWDLPQSEAFCQQFKAAGCDFIHVSSAGVSPLQKISLGAGYQVPFAQAIRASCGMVTTAVGLITEPQQAEAVLQAGDADLIALARAFLYEPRWGWHAAAALGGTVQANPVYWRCLPREAQAAFGKVSVGMR</sequence>
<dbReference type="GO" id="GO:0003959">
    <property type="term" value="F:NADPH dehydrogenase activity"/>
    <property type="evidence" value="ECO:0007669"/>
    <property type="project" value="InterPro"/>
</dbReference>
<dbReference type="PANTHER" id="PTHR43303:SF4">
    <property type="entry name" value="NADPH DEHYDROGENASE C23G7.10C-RELATED"/>
    <property type="match status" value="1"/>
</dbReference>
<dbReference type="Pfam" id="PF00724">
    <property type="entry name" value="Oxidored_FMN"/>
    <property type="match status" value="1"/>
</dbReference>
<protein>
    <submittedName>
        <fullName evidence="7">Oxidoreductase</fullName>
    </submittedName>
</protein>
<dbReference type="AlphaFoldDB" id="A0A1W9KVR5"/>
<evidence type="ECO:0000256" key="3">
    <source>
        <dbReference type="ARBA" id="ARBA00022643"/>
    </source>
</evidence>
<proteinExistence type="predicted"/>
<dbReference type="EMBL" id="MTEI01000003">
    <property type="protein sequence ID" value="OQW88672.1"/>
    <property type="molecule type" value="Genomic_DNA"/>
</dbReference>
<evidence type="ECO:0000313" key="7">
    <source>
        <dbReference type="EMBL" id="OQW88672.1"/>
    </source>
</evidence>
<dbReference type="GO" id="GO:0010181">
    <property type="term" value="F:FMN binding"/>
    <property type="evidence" value="ECO:0007669"/>
    <property type="project" value="InterPro"/>
</dbReference>
<dbReference type="Gene3D" id="3.20.20.70">
    <property type="entry name" value="Aldolase class I"/>
    <property type="match status" value="1"/>
</dbReference>
<keyword evidence="4" id="KW-0521">NADP</keyword>
<name>A0A1W9KVR5_9BURK</name>
<evidence type="ECO:0000256" key="2">
    <source>
        <dbReference type="ARBA" id="ARBA00022630"/>
    </source>
</evidence>
<feature type="domain" description="NADH:flavin oxidoreductase/NADH oxidase N-terminal" evidence="6">
    <location>
        <begin position="4"/>
        <end position="336"/>
    </location>
</feature>
<evidence type="ECO:0000313" key="8">
    <source>
        <dbReference type="Proteomes" id="UP000192505"/>
    </source>
</evidence>
<evidence type="ECO:0000256" key="4">
    <source>
        <dbReference type="ARBA" id="ARBA00022857"/>
    </source>
</evidence>
<comment type="cofactor">
    <cofactor evidence="1">
        <name>FMN</name>
        <dbReference type="ChEBI" id="CHEBI:58210"/>
    </cofactor>
</comment>
<reference evidence="7 8" key="1">
    <citation type="submission" date="2017-01" db="EMBL/GenBank/DDBJ databases">
        <title>Novel large sulfur bacteria in the metagenomes of groundwater-fed chemosynthetic microbial mats in the Lake Huron basin.</title>
        <authorList>
            <person name="Sharrar A.M."/>
            <person name="Flood B.E."/>
            <person name="Bailey J.V."/>
            <person name="Jones D.S."/>
            <person name="Biddanda B."/>
            <person name="Ruberg S.A."/>
            <person name="Marcus D.N."/>
            <person name="Dick G.J."/>
        </authorList>
    </citation>
    <scope>NUCLEOTIDE SEQUENCE [LARGE SCALE GENOMIC DNA]</scope>
    <source>
        <strain evidence="7">A7</strain>
    </source>
</reference>
<keyword evidence="3" id="KW-0288">FMN</keyword>
<dbReference type="PANTHER" id="PTHR43303">
    <property type="entry name" value="NADPH DEHYDROGENASE C23G7.10C-RELATED"/>
    <property type="match status" value="1"/>
</dbReference>
<gene>
    <name evidence="7" type="ORF">BWK72_06770</name>
</gene>
<evidence type="ECO:0000259" key="6">
    <source>
        <dbReference type="Pfam" id="PF00724"/>
    </source>
</evidence>
<evidence type="ECO:0000256" key="5">
    <source>
        <dbReference type="ARBA" id="ARBA00023002"/>
    </source>
</evidence>
<dbReference type="GO" id="GO:0050661">
    <property type="term" value="F:NADP binding"/>
    <property type="evidence" value="ECO:0007669"/>
    <property type="project" value="InterPro"/>
</dbReference>